<evidence type="ECO:0000313" key="16">
    <source>
        <dbReference type="Proteomes" id="UP000029392"/>
    </source>
</evidence>
<feature type="domain" description="GspD-like N0" evidence="14">
    <location>
        <begin position="39"/>
        <end position="109"/>
    </location>
</feature>
<evidence type="ECO:0000259" key="13">
    <source>
        <dbReference type="Pfam" id="PF03958"/>
    </source>
</evidence>
<feature type="signal peptide" evidence="11">
    <location>
        <begin position="1"/>
        <end position="22"/>
    </location>
</feature>
<evidence type="ECO:0000256" key="11">
    <source>
        <dbReference type="SAM" id="SignalP"/>
    </source>
</evidence>
<evidence type="ECO:0000256" key="8">
    <source>
        <dbReference type="ARBA" id="ARBA00023136"/>
    </source>
</evidence>
<dbReference type="GO" id="GO:0015627">
    <property type="term" value="C:type II protein secretion system complex"/>
    <property type="evidence" value="ECO:0007669"/>
    <property type="project" value="InterPro"/>
</dbReference>
<feature type="domain" description="NolW-like" evidence="13">
    <location>
        <begin position="268"/>
        <end position="356"/>
    </location>
</feature>
<dbReference type="GO" id="GO:0015628">
    <property type="term" value="P:protein secretion by the type II secretion system"/>
    <property type="evidence" value="ECO:0007669"/>
    <property type="project" value="InterPro"/>
</dbReference>
<dbReference type="Pfam" id="PF00263">
    <property type="entry name" value="Secretin"/>
    <property type="match status" value="1"/>
</dbReference>
<accession>A0A091BMS5</accession>
<dbReference type="EMBL" id="AVCH01000004">
    <property type="protein sequence ID" value="KFN52119.1"/>
    <property type="molecule type" value="Genomic_DNA"/>
</dbReference>
<dbReference type="InterPro" id="IPR005644">
    <property type="entry name" value="NolW-like"/>
</dbReference>
<evidence type="ECO:0000256" key="7">
    <source>
        <dbReference type="ARBA" id="ARBA00022927"/>
    </source>
</evidence>
<keyword evidence="4" id="KW-1134">Transmembrane beta strand</keyword>
<reference evidence="15 16" key="1">
    <citation type="submission" date="2013-09" db="EMBL/GenBank/DDBJ databases">
        <title>Genome sequencing of Arenimonas malthae.</title>
        <authorList>
            <person name="Chen F."/>
            <person name="Wang G."/>
        </authorList>
    </citation>
    <scope>NUCLEOTIDE SEQUENCE [LARGE SCALE GENOMIC DNA]</scope>
    <source>
        <strain evidence="15 16">CC-JY-1</strain>
    </source>
</reference>
<dbReference type="RefSeq" id="WP_052385573.1">
    <property type="nucleotide sequence ID" value="NZ_AVCH01000004.1"/>
</dbReference>
<keyword evidence="5" id="KW-0812">Transmembrane</keyword>
<dbReference type="PANTHER" id="PTHR30332">
    <property type="entry name" value="PROBABLE GENERAL SECRETION PATHWAY PROTEIN D"/>
    <property type="match status" value="1"/>
</dbReference>
<evidence type="ECO:0000256" key="5">
    <source>
        <dbReference type="ARBA" id="ARBA00022692"/>
    </source>
</evidence>
<evidence type="ECO:0000256" key="3">
    <source>
        <dbReference type="ARBA" id="ARBA00022448"/>
    </source>
</evidence>
<evidence type="ECO:0000259" key="12">
    <source>
        <dbReference type="Pfam" id="PF00263"/>
    </source>
</evidence>
<feature type="chain" id="PRO_5001871398" description="NolW-like domain-containing protein" evidence="11">
    <location>
        <begin position="23"/>
        <end position="671"/>
    </location>
</feature>
<dbReference type="PATRIC" id="fig|1384054.3.peg.215"/>
<dbReference type="InterPro" id="IPR049371">
    <property type="entry name" value="GspD-like_N0"/>
</dbReference>
<evidence type="ECO:0000256" key="9">
    <source>
        <dbReference type="ARBA" id="ARBA00023237"/>
    </source>
</evidence>
<dbReference type="PRINTS" id="PR00811">
    <property type="entry name" value="BCTERIALGSPD"/>
</dbReference>
<sequence length="671" mass="69398">MTTNPGRSLACALALALLPAFAGAQAPAGEPAAEGGQALNLQGVDLRAFIQDVSRATGSTFILDPRVQGSVTITSQEALGPADLLGVLLATLRANGLVAIPTGNNAYRVVPDEGAAQQPASAGDGGLGYATEIFRLRHVDARTAAETLKALVGRGGVVAPTPQGNSLLVADYADNLARLRALVAQIDQDRSDIRTVPLRNSSAREIAAVVSQLVSAPGGGEGARPGTLSVIPVESSNAVMLRGDPAAVERIATVVTDLDQRASASADVRVVRLQHANAEQLLPMLQQLVGQAPDAAAATTAGSAQAANTPAPATPSGRRANLARYPGANAIVISADAETQRMLASVISQLDTRREQVLVEAIVVEVSDGTAKKLGVQFLLAGKDGNVPFAATNFPGDAPGLLPLVGAAAGRDAEDGSSEADLRDAALQSLLGTAGGLLGIGGSNSDRLFGAIINAVKSDNRSNLLSTPSILTLDNEEARILVGQEVPITTGEVLGDNNANPFRTTQRQDVGIQLEVKPQVNPGGGITLFLRQEVSAVAGVLGAGSNDLILNKREIETTVQVDDGNIVVLGGLLDQGEQLSVDKIPVLGDIPVAGALFRSKSRQKTRTNLMVFIRPTVIRNADDARNATAPRYDYMRSRDPGVDAGERAALDAVVQDYLRAEPPRADEAPQP</sequence>
<comment type="subcellular location">
    <subcellularLocation>
        <location evidence="1 10">Cell outer membrane</location>
    </subcellularLocation>
</comment>
<evidence type="ECO:0000256" key="6">
    <source>
        <dbReference type="ARBA" id="ARBA00022729"/>
    </source>
</evidence>
<dbReference type="Proteomes" id="UP000029392">
    <property type="component" value="Unassembled WGS sequence"/>
</dbReference>
<dbReference type="InterPro" id="IPR050810">
    <property type="entry name" value="Bact_Secretion_Sys_Channel"/>
</dbReference>
<dbReference type="InterPro" id="IPR038591">
    <property type="entry name" value="NolW-like_sf"/>
</dbReference>
<evidence type="ECO:0008006" key="17">
    <source>
        <dbReference type="Google" id="ProtNLM"/>
    </source>
</evidence>
<dbReference type="NCBIfam" id="TIGR02517">
    <property type="entry name" value="type_II_gspD"/>
    <property type="match status" value="1"/>
</dbReference>
<gene>
    <name evidence="15" type="ORF">N790_12680</name>
</gene>
<feature type="domain" description="NolW-like" evidence="13">
    <location>
        <begin position="131"/>
        <end position="190"/>
    </location>
</feature>
<dbReference type="Pfam" id="PF03958">
    <property type="entry name" value="Secretin_N"/>
    <property type="match status" value="3"/>
</dbReference>
<dbReference type="Gene3D" id="3.30.1370.120">
    <property type="match status" value="3"/>
</dbReference>
<dbReference type="AlphaFoldDB" id="A0A091BMS5"/>
<dbReference type="InterPro" id="IPR013356">
    <property type="entry name" value="T2SS_GspD"/>
</dbReference>
<keyword evidence="16" id="KW-1185">Reference proteome</keyword>
<dbReference type="InterPro" id="IPR004846">
    <property type="entry name" value="T2SS/T3SS_dom"/>
</dbReference>
<keyword evidence="6 11" id="KW-0732">Signal</keyword>
<feature type="domain" description="NolW-like" evidence="13">
    <location>
        <begin position="194"/>
        <end position="262"/>
    </location>
</feature>
<organism evidence="15 16">
    <name type="scientific">Arenimonas malthae CC-JY-1</name>
    <dbReference type="NCBI Taxonomy" id="1384054"/>
    <lineage>
        <taxon>Bacteria</taxon>
        <taxon>Pseudomonadati</taxon>
        <taxon>Pseudomonadota</taxon>
        <taxon>Gammaproteobacteria</taxon>
        <taxon>Lysobacterales</taxon>
        <taxon>Lysobacteraceae</taxon>
        <taxon>Arenimonas</taxon>
    </lineage>
</organism>
<keyword evidence="3 10" id="KW-0813">Transport</keyword>
<dbReference type="STRING" id="1384054.N790_12680"/>
<dbReference type="Pfam" id="PF21305">
    <property type="entry name" value="type_II_gspD_N0"/>
    <property type="match status" value="1"/>
</dbReference>
<dbReference type="InterPro" id="IPR001775">
    <property type="entry name" value="GspD/PilQ"/>
</dbReference>
<evidence type="ECO:0000256" key="10">
    <source>
        <dbReference type="RuleBase" id="RU004004"/>
    </source>
</evidence>
<keyword evidence="7" id="KW-0653">Protein transport</keyword>
<comment type="similarity">
    <text evidence="2">Belongs to the bacterial secretin family. GSP D subfamily.</text>
</comment>
<protein>
    <recommendedName>
        <fullName evidence="17">NolW-like domain-containing protein</fullName>
    </recommendedName>
</protein>
<dbReference type="GO" id="GO:0009279">
    <property type="term" value="C:cell outer membrane"/>
    <property type="evidence" value="ECO:0007669"/>
    <property type="project" value="UniProtKB-SubCell"/>
</dbReference>
<dbReference type="eggNOG" id="COG1450">
    <property type="taxonomic scope" value="Bacteria"/>
</dbReference>
<evidence type="ECO:0000259" key="14">
    <source>
        <dbReference type="Pfam" id="PF21305"/>
    </source>
</evidence>
<comment type="caution">
    <text evidence="15">The sequence shown here is derived from an EMBL/GenBank/DDBJ whole genome shotgun (WGS) entry which is preliminary data.</text>
</comment>
<keyword evidence="9" id="KW-0998">Cell outer membrane</keyword>
<dbReference type="PANTHER" id="PTHR30332:SF24">
    <property type="entry name" value="SECRETIN GSPD-RELATED"/>
    <property type="match status" value="1"/>
</dbReference>
<evidence type="ECO:0000256" key="2">
    <source>
        <dbReference type="ARBA" id="ARBA00006980"/>
    </source>
</evidence>
<name>A0A091BMS5_9GAMM</name>
<feature type="domain" description="Type II/III secretion system secretin-like" evidence="12">
    <location>
        <begin position="455"/>
        <end position="619"/>
    </location>
</feature>
<evidence type="ECO:0000256" key="4">
    <source>
        <dbReference type="ARBA" id="ARBA00022452"/>
    </source>
</evidence>
<keyword evidence="8" id="KW-0472">Membrane</keyword>
<proteinExistence type="inferred from homology"/>
<evidence type="ECO:0000313" key="15">
    <source>
        <dbReference type="EMBL" id="KFN52119.1"/>
    </source>
</evidence>
<evidence type="ECO:0000256" key="1">
    <source>
        <dbReference type="ARBA" id="ARBA00004442"/>
    </source>
</evidence>